<protein>
    <submittedName>
        <fullName evidence="1">DUF3971 domain-containing protein</fullName>
    </submittedName>
</protein>
<name>A0ABT3KCS9_9GAMM</name>
<sequence length="110" mass="12088">MLKATPLADSVLQPFSNWQLEGNVAGRFDIAVPFKEGVDPKVQLSLDFKDNPLLISDIDLSTRVKLGRLNYSSDLGVTGSEFDVEALGGGRIFPCHLKQRQVVDSQLMVI</sequence>
<dbReference type="Proteomes" id="UP001431181">
    <property type="component" value="Unassembled WGS sequence"/>
</dbReference>
<evidence type="ECO:0000313" key="1">
    <source>
        <dbReference type="EMBL" id="MCW4628344.1"/>
    </source>
</evidence>
<dbReference type="EMBL" id="JAPEUL010000004">
    <property type="protein sequence ID" value="MCW4628344.1"/>
    <property type="molecule type" value="Genomic_DNA"/>
</dbReference>
<gene>
    <name evidence="1" type="ORF">ONZ52_04655</name>
</gene>
<comment type="caution">
    <text evidence="1">The sequence shown here is derived from an EMBL/GenBank/DDBJ whole genome shotgun (WGS) entry which is preliminary data.</text>
</comment>
<keyword evidence="2" id="KW-1185">Reference proteome</keyword>
<proteinExistence type="predicted"/>
<reference evidence="1" key="1">
    <citation type="submission" date="2022-11" db="EMBL/GenBank/DDBJ databases">
        <title>Marinomonas sp. nov., isolated from marine algae.</title>
        <authorList>
            <person name="Choi D.G."/>
            <person name="Kim J.M."/>
            <person name="Lee J.K."/>
            <person name="Baek J.H."/>
            <person name="Jeon C.O."/>
        </authorList>
    </citation>
    <scope>NUCLEOTIDE SEQUENCE</scope>
    <source>
        <strain evidence="1">KJ51-3</strain>
    </source>
</reference>
<accession>A0ABT3KCS9</accession>
<evidence type="ECO:0000313" key="2">
    <source>
        <dbReference type="Proteomes" id="UP001431181"/>
    </source>
</evidence>
<organism evidence="1 2">
    <name type="scientific">Marinomonas rhodophyticola</name>
    <dbReference type="NCBI Taxonomy" id="2992803"/>
    <lineage>
        <taxon>Bacteria</taxon>
        <taxon>Pseudomonadati</taxon>
        <taxon>Pseudomonadota</taxon>
        <taxon>Gammaproteobacteria</taxon>
        <taxon>Oceanospirillales</taxon>
        <taxon>Oceanospirillaceae</taxon>
        <taxon>Marinomonas</taxon>
    </lineage>
</organism>
<dbReference type="RefSeq" id="WP_265217553.1">
    <property type="nucleotide sequence ID" value="NZ_JAPEUL010000004.1"/>
</dbReference>